<dbReference type="InterPro" id="IPR044946">
    <property type="entry name" value="Restrct_endonuc_typeI_TRD_sf"/>
</dbReference>
<keyword evidence="5" id="KW-0378">Hydrolase</keyword>
<dbReference type="AlphaFoldDB" id="A0A413VQQ3"/>
<evidence type="ECO:0000256" key="1">
    <source>
        <dbReference type="ARBA" id="ARBA00010923"/>
    </source>
</evidence>
<dbReference type="Gene3D" id="3.90.220.20">
    <property type="entry name" value="DNA methylase specificity domains"/>
    <property type="match status" value="2"/>
</dbReference>
<feature type="domain" description="Type I restriction modification DNA specificity" evidence="4">
    <location>
        <begin position="201"/>
        <end position="359"/>
    </location>
</feature>
<evidence type="ECO:0000259" key="4">
    <source>
        <dbReference type="Pfam" id="PF01420"/>
    </source>
</evidence>
<dbReference type="Pfam" id="PF01420">
    <property type="entry name" value="Methylase_S"/>
    <property type="match status" value="2"/>
</dbReference>
<dbReference type="GO" id="GO:0003677">
    <property type="term" value="F:DNA binding"/>
    <property type="evidence" value="ECO:0007669"/>
    <property type="project" value="UniProtKB-KW"/>
</dbReference>
<dbReference type="InterPro" id="IPR000055">
    <property type="entry name" value="Restrct_endonuc_typeI_TRD"/>
</dbReference>
<feature type="domain" description="Type I restriction modification DNA specificity" evidence="4">
    <location>
        <begin position="31"/>
        <end position="179"/>
    </location>
</feature>
<accession>A0A413VQQ3</accession>
<name>A0A413VQQ3_9BACE</name>
<evidence type="ECO:0000256" key="2">
    <source>
        <dbReference type="ARBA" id="ARBA00022747"/>
    </source>
</evidence>
<protein>
    <submittedName>
        <fullName evidence="5">Restriction endonuclease subunit S</fullName>
    </submittedName>
</protein>
<dbReference type="GO" id="GO:0009307">
    <property type="term" value="P:DNA restriction-modification system"/>
    <property type="evidence" value="ECO:0007669"/>
    <property type="project" value="UniProtKB-KW"/>
</dbReference>
<evidence type="ECO:0000313" key="6">
    <source>
        <dbReference type="Proteomes" id="UP000284379"/>
    </source>
</evidence>
<keyword evidence="2" id="KW-0680">Restriction system</keyword>
<gene>
    <name evidence="5" type="ORF">DW888_08910</name>
</gene>
<dbReference type="EMBL" id="QSGO01000005">
    <property type="protein sequence ID" value="RHB35945.1"/>
    <property type="molecule type" value="Genomic_DNA"/>
</dbReference>
<comment type="caution">
    <text evidence="5">The sequence shown here is derived from an EMBL/GenBank/DDBJ whole genome shotgun (WGS) entry which is preliminary data.</text>
</comment>
<dbReference type="PANTHER" id="PTHR30408">
    <property type="entry name" value="TYPE-1 RESTRICTION ENZYME ECOKI SPECIFICITY PROTEIN"/>
    <property type="match status" value="1"/>
</dbReference>
<evidence type="ECO:0000256" key="3">
    <source>
        <dbReference type="ARBA" id="ARBA00023125"/>
    </source>
</evidence>
<dbReference type="InterPro" id="IPR052021">
    <property type="entry name" value="Type-I_RS_S_subunit"/>
</dbReference>
<proteinExistence type="inferred from homology"/>
<organism evidence="5 6">
    <name type="scientific">Bacteroides nordii</name>
    <dbReference type="NCBI Taxonomy" id="291645"/>
    <lineage>
        <taxon>Bacteria</taxon>
        <taxon>Pseudomonadati</taxon>
        <taxon>Bacteroidota</taxon>
        <taxon>Bacteroidia</taxon>
        <taxon>Bacteroidales</taxon>
        <taxon>Bacteroidaceae</taxon>
        <taxon>Bacteroides</taxon>
    </lineage>
</organism>
<keyword evidence="5" id="KW-0255">Endonuclease</keyword>
<reference evidence="5 6" key="1">
    <citation type="submission" date="2018-08" db="EMBL/GenBank/DDBJ databases">
        <title>A genome reference for cultivated species of the human gut microbiota.</title>
        <authorList>
            <person name="Zou Y."/>
            <person name="Xue W."/>
            <person name="Luo G."/>
        </authorList>
    </citation>
    <scope>NUCLEOTIDE SEQUENCE [LARGE SCALE GENOMIC DNA]</scope>
    <source>
        <strain evidence="5 6">AM40-30BH</strain>
    </source>
</reference>
<comment type="similarity">
    <text evidence="1">Belongs to the type-I restriction system S methylase family.</text>
</comment>
<sequence>MSQFIEIFYGMETTPVKDYIDDSFPGEWGTEDKDGNGVKVIRTTNFTNSGKLNLADVVTRSIEDRKVVRKQIKKYDTILERSGGTADNPVGRVVLFEEDNLFLCNNFTQVLRFKDVDPRFAFYALYYFYQTNRTAIRSMGSKTTGIQNLNMSKYLEIGIPNASDEDQKAFVTIAEQADKSKFGDFKSQFIEMFGNPVTNTKGWKTAKIKDVAPEMPSKEQLSGKIWLLNLDMIESNTGRIIEKVYEDVENALSVQSFDEGNVLFSKLRPYLNKVVIPDEPGMATTELVPLRPEPSKLHKVFLSHLLRGNQFVNYANDIAGGTKMPRMPLTELRNFDCILPPMDKQLEFVFIAEQVDKSKSVIQKALVYLNDIQSDELGKIA</sequence>
<dbReference type="PANTHER" id="PTHR30408:SF12">
    <property type="entry name" value="TYPE I RESTRICTION ENZYME MJAVIII SPECIFICITY SUBUNIT"/>
    <property type="match status" value="1"/>
</dbReference>
<keyword evidence="3" id="KW-0238">DNA-binding</keyword>
<evidence type="ECO:0000313" key="5">
    <source>
        <dbReference type="EMBL" id="RHB35945.1"/>
    </source>
</evidence>
<dbReference type="Proteomes" id="UP000284379">
    <property type="component" value="Unassembled WGS sequence"/>
</dbReference>
<dbReference type="GO" id="GO:0004519">
    <property type="term" value="F:endonuclease activity"/>
    <property type="evidence" value="ECO:0007669"/>
    <property type="project" value="UniProtKB-KW"/>
</dbReference>
<dbReference type="SUPFAM" id="SSF116734">
    <property type="entry name" value="DNA methylase specificity domain"/>
    <property type="match status" value="2"/>
</dbReference>
<keyword evidence="5" id="KW-0540">Nuclease</keyword>